<keyword evidence="9" id="KW-0479">Metal-binding</keyword>
<comment type="cofactor">
    <cofactor evidence="1">
        <name>FMN</name>
        <dbReference type="ChEBI" id="CHEBI:58210"/>
    </cofactor>
</comment>
<evidence type="ECO:0000313" key="20">
    <source>
        <dbReference type="Proteomes" id="UP000013776"/>
    </source>
</evidence>
<dbReference type="InterPro" id="IPR002869">
    <property type="entry name" value="Pyrv_flavodox_OxRed_cen"/>
</dbReference>
<proteinExistence type="predicted"/>
<dbReference type="InterPro" id="IPR001709">
    <property type="entry name" value="Flavoprot_Pyr_Nucl_cyt_Rdtase"/>
</dbReference>
<evidence type="ECO:0000256" key="7">
    <source>
        <dbReference type="ARBA" id="ARBA00022630"/>
    </source>
</evidence>
<dbReference type="GO" id="GO:0046872">
    <property type="term" value="F:metal ion binding"/>
    <property type="evidence" value="ECO:0007669"/>
    <property type="project" value="UniProtKB-KW"/>
</dbReference>
<dbReference type="Proteomes" id="UP000013776">
    <property type="component" value="Unassembled WGS sequence"/>
</dbReference>
<dbReference type="InterPro" id="IPR001433">
    <property type="entry name" value="OxRdtase_FAD/NAD-bd"/>
</dbReference>
<dbReference type="Gene3D" id="3.40.920.10">
    <property type="entry name" value="Pyruvate-ferredoxin oxidoreductase, PFOR, domain III"/>
    <property type="match status" value="1"/>
</dbReference>
<dbReference type="SUPFAM" id="SSF52922">
    <property type="entry name" value="TK C-terminal domain-like"/>
    <property type="match status" value="1"/>
</dbReference>
<evidence type="ECO:0000256" key="8">
    <source>
        <dbReference type="ARBA" id="ARBA00022643"/>
    </source>
</evidence>
<dbReference type="Pfam" id="PF00667">
    <property type="entry name" value="FAD_binding_1"/>
    <property type="match status" value="1"/>
</dbReference>
<evidence type="ECO:0000256" key="16">
    <source>
        <dbReference type="ARBA" id="ARBA00052219"/>
    </source>
</evidence>
<reference evidence="19 20" key="1">
    <citation type="journal article" date="2013" name="MBio">
        <title>Genome sequencing of the plant pathogen Taphrina deformans, the causal agent of peach leaf curl.</title>
        <authorList>
            <person name="Cisse O.H."/>
            <person name="Almeida J.M.G.C.F."/>
            <person name="Fonseca A."/>
            <person name="Kumar A.A."/>
            <person name="Salojaervi J."/>
            <person name="Overmyer K."/>
            <person name="Hauser P.M."/>
            <person name="Pagni M."/>
        </authorList>
    </citation>
    <scope>NUCLEOTIDE SEQUENCE [LARGE SCALE GENOMIC DNA]</scope>
    <source>
        <strain evidence="20">PYCC 5710 / ATCC 11124 / CBS 356.35 / IMI 108563 / JCM 9778 / NBRC 8474</strain>
    </source>
</reference>
<comment type="function">
    <text evidence="17">This enzyme catalyzes the 6-electron reduction of sulfite to sulfide. This is one of several activities required for the biosynthesis of L-cysteine from sulfate.</text>
</comment>
<dbReference type="Gene3D" id="3.40.50.920">
    <property type="match status" value="1"/>
</dbReference>
<dbReference type="Gene3D" id="3.40.50.80">
    <property type="entry name" value="Nucleotide-binding domain of ferredoxin-NADP reductase (FNR) module"/>
    <property type="match status" value="1"/>
</dbReference>
<dbReference type="PANTHER" id="PTHR19384:SF109">
    <property type="entry name" value="SULFITE REDUCTASE [NADPH] FLAVOPROTEIN COMPONENT"/>
    <property type="match status" value="1"/>
</dbReference>
<dbReference type="Gene3D" id="3.40.50.970">
    <property type="match status" value="1"/>
</dbReference>
<dbReference type="Gene3D" id="1.20.990.10">
    <property type="entry name" value="NADPH-cytochrome p450 Reductase, Chain A, domain 3"/>
    <property type="match status" value="1"/>
</dbReference>
<name>R4XIQ1_TAPDE</name>
<keyword evidence="7" id="KW-0285">Flavoprotein</keyword>
<dbReference type="OrthoDB" id="1856718at2759"/>
<keyword evidence="11" id="KW-0521">NADP</keyword>
<keyword evidence="15" id="KW-0411">Iron-sulfur</keyword>
<evidence type="ECO:0000256" key="9">
    <source>
        <dbReference type="ARBA" id="ARBA00022723"/>
    </source>
</evidence>
<sequence length="1049" mass="116200">MHLYSDISKVSGPLYCSGQTLVEHVSYALSDKIYSYGAEEEELDRSITAWVEGEQKNASGNVSSFSRMQTRSGAASMILGNIFSRDFNLIKKNVPASILATSSSLIAMKPVLDQLSLLYSSATPLVAHVSSLDLSPVTSNFVSDYTRALAISREGGYVVVSSSSVHEIQHMALFATILSSVLPTVHTYDGLRIAREDTRVVDVLDQGALKKAYDNVLQNQEAISKKADENDQVVRLLKNFNAELGTDYGLFEYFGAKDATVVLVVFGSPEAAIAKLVATQLSSAGDKIGLVNVRVYRPFSEQHFLAVLPQTTSKVVVLGQIYTAEDVSDDSINSILYSDVLSALAMSDEWSQKRPAVVDVKYTRETQWRASNMTAVFKQALVQNAIDVAQLDQETSDNVGISAEQYVQWDLDASNSSSSVSRLACILAMEGKSNVSFNTSYDNYAEGGLHHAEIKTSSKTIDASYPVEAAGLAIVTDLQILRSYNVTSSLSAAGTLVLKNNSKAEEVEKKLPDWFKKAVADKSIKLLSLNAGNYGDSVNGEYTETALIQLVALRLLKPDLSVSEIVDRSADMHSDVSKEVLKALVENLEKALVTFDVPSEWAALESQTELPGFVTANSFSANTERETVPLDTEKAAWQTAAKHIAFKEAYEFQAALRPDVAVKTWQVKVQANRRLTPGHYDRNIFHIEFDTTGTDLKYALGESLGVHAHNDGQQVEEFLVRYGLNHEELIQVPSRFDPSVMETRTVFQALQQNVDLFGRPAKKFYEDLSVWAQDESQKKLLTSLGTAEGAVDFKRRSEVETVTYADLLEEFTSARPPVEELVKLIPPTKRREYSVSSSQKVHPNSVHLLVVVVDWKDQRDRERFGQCTRYLSHLEIGELVTVSLKPSVMKLPPRPEQPIIMAGLGTGLAPFRAFVEERAWQKAQGMKIGAVMLYLGSRHQKEEYLYGEEWEAYRDAGIITTLGQAFSRDQPKKVYIQDVMRSTLDDIKTALIGQEGSFYLCGPTWPVPDVQEVLEEAIRAHAEGEGVKVESNKVIEELKDSHRYVLEVY</sequence>
<keyword evidence="20" id="KW-1185">Reference proteome</keyword>
<evidence type="ECO:0000256" key="4">
    <source>
        <dbReference type="ARBA" id="ARBA00012604"/>
    </source>
</evidence>
<evidence type="ECO:0000256" key="5">
    <source>
        <dbReference type="ARBA" id="ARBA00022448"/>
    </source>
</evidence>
<dbReference type="PANTHER" id="PTHR19384">
    <property type="entry name" value="NITRIC OXIDE SYNTHASE-RELATED"/>
    <property type="match status" value="1"/>
</dbReference>
<keyword evidence="12" id="KW-0249">Electron transport</keyword>
<comment type="pathway">
    <text evidence="3">Sulfur metabolism; hydrogen sulfide biosynthesis; hydrogen sulfide from sulfite (NADPH route): step 1/1.</text>
</comment>
<dbReference type="PROSITE" id="PS51384">
    <property type="entry name" value="FAD_FR"/>
    <property type="match status" value="1"/>
</dbReference>
<keyword evidence="13" id="KW-0560">Oxidoreductase</keyword>
<dbReference type="InterPro" id="IPR039261">
    <property type="entry name" value="FNR_nucleotide-bd"/>
</dbReference>
<dbReference type="AlphaFoldDB" id="R4XIQ1"/>
<evidence type="ECO:0000256" key="2">
    <source>
        <dbReference type="ARBA" id="ARBA00001974"/>
    </source>
</evidence>
<dbReference type="InterPro" id="IPR017938">
    <property type="entry name" value="Riboflavin_synthase-like_b-brl"/>
</dbReference>
<organism evidence="19 20">
    <name type="scientific">Taphrina deformans (strain PYCC 5710 / ATCC 11124 / CBS 356.35 / IMI 108563 / JCM 9778 / NBRC 8474)</name>
    <name type="common">Peach leaf curl fungus</name>
    <name type="synonym">Lalaria deformans</name>
    <dbReference type="NCBI Taxonomy" id="1097556"/>
    <lineage>
        <taxon>Eukaryota</taxon>
        <taxon>Fungi</taxon>
        <taxon>Dikarya</taxon>
        <taxon>Ascomycota</taxon>
        <taxon>Taphrinomycotina</taxon>
        <taxon>Taphrinomycetes</taxon>
        <taxon>Taphrinales</taxon>
        <taxon>Taphrinaceae</taxon>
        <taxon>Taphrina</taxon>
    </lineage>
</organism>
<dbReference type="SUPFAM" id="SSF53323">
    <property type="entry name" value="Pyruvate-ferredoxin oxidoreductase, PFOR, domain III"/>
    <property type="match status" value="1"/>
</dbReference>
<dbReference type="GO" id="GO:0051539">
    <property type="term" value="F:4 iron, 4 sulfur cluster binding"/>
    <property type="evidence" value="ECO:0007669"/>
    <property type="project" value="UniProtKB-KW"/>
</dbReference>
<evidence type="ECO:0000256" key="1">
    <source>
        <dbReference type="ARBA" id="ARBA00001917"/>
    </source>
</evidence>
<dbReference type="EC" id="1.8.1.2" evidence="4"/>
<evidence type="ECO:0000256" key="11">
    <source>
        <dbReference type="ARBA" id="ARBA00022857"/>
    </source>
</evidence>
<evidence type="ECO:0000256" key="14">
    <source>
        <dbReference type="ARBA" id="ARBA00023004"/>
    </source>
</evidence>
<dbReference type="VEuPathDB" id="FungiDB:TAPDE_004830"/>
<dbReference type="GO" id="GO:0050660">
    <property type="term" value="F:flavin adenine dinucleotide binding"/>
    <property type="evidence" value="ECO:0007669"/>
    <property type="project" value="TreeGrafter"/>
</dbReference>
<dbReference type="InterPro" id="IPR023173">
    <property type="entry name" value="NADPH_Cyt_P450_Rdtase_alpha"/>
</dbReference>
<dbReference type="GO" id="GO:0005829">
    <property type="term" value="C:cytosol"/>
    <property type="evidence" value="ECO:0007669"/>
    <property type="project" value="TreeGrafter"/>
</dbReference>
<dbReference type="InterPro" id="IPR009014">
    <property type="entry name" value="Transketo_C/PFOR_II"/>
</dbReference>
<dbReference type="FunFam" id="1.20.990.10:FF:000010">
    <property type="entry name" value="Sulfite reductase [NADPH] flavoprotein component"/>
    <property type="match status" value="1"/>
</dbReference>
<dbReference type="GO" id="GO:0004783">
    <property type="term" value="F:sulfite reductase (NADPH) activity"/>
    <property type="evidence" value="ECO:0007669"/>
    <property type="project" value="UniProtKB-EC"/>
</dbReference>
<dbReference type="SUPFAM" id="SSF63380">
    <property type="entry name" value="Riboflavin synthase domain-like"/>
    <property type="match status" value="1"/>
</dbReference>
<dbReference type="STRING" id="1097556.R4XIQ1"/>
<comment type="catalytic activity">
    <reaction evidence="16">
        <text>hydrogen sulfide + 3 NADP(+) + 3 H2O = sulfite + 3 NADPH + 4 H(+)</text>
        <dbReference type="Rhea" id="RHEA:13801"/>
        <dbReference type="ChEBI" id="CHEBI:15377"/>
        <dbReference type="ChEBI" id="CHEBI:15378"/>
        <dbReference type="ChEBI" id="CHEBI:17359"/>
        <dbReference type="ChEBI" id="CHEBI:29919"/>
        <dbReference type="ChEBI" id="CHEBI:57783"/>
        <dbReference type="ChEBI" id="CHEBI:58349"/>
        <dbReference type="EC" id="1.8.1.2"/>
    </reaction>
</comment>
<evidence type="ECO:0000313" key="19">
    <source>
        <dbReference type="EMBL" id="CCG84379.1"/>
    </source>
</evidence>
<evidence type="ECO:0000256" key="15">
    <source>
        <dbReference type="ARBA" id="ARBA00023014"/>
    </source>
</evidence>
<keyword evidence="5" id="KW-0813">Transport</keyword>
<dbReference type="InterPro" id="IPR003097">
    <property type="entry name" value="CysJ-like_FAD-binding"/>
</dbReference>
<evidence type="ECO:0000256" key="6">
    <source>
        <dbReference type="ARBA" id="ARBA00022485"/>
    </source>
</evidence>
<keyword evidence="8" id="KW-0288">FMN</keyword>
<dbReference type="Gene3D" id="2.40.30.10">
    <property type="entry name" value="Translation factors"/>
    <property type="match status" value="1"/>
</dbReference>
<dbReference type="PRINTS" id="PR00371">
    <property type="entry name" value="FPNCR"/>
</dbReference>
<dbReference type="eggNOG" id="KOG1158">
    <property type="taxonomic scope" value="Eukaryota"/>
</dbReference>
<gene>
    <name evidence="19" type="ORF">TAPDE_004830</name>
</gene>
<dbReference type="FunFam" id="3.40.50.970:FF:000052">
    <property type="entry name" value="Sulfite reductase [NADPH] flavoprotein component"/>
    <property type="match status" value="1"/>
</dbReference>
<evidence type="ECO:0000256" key="10">
    <source>
        <dbReference type="ARBA" id="ARBA00022827"/>
    </source>
</evidence>
<dbReference type="FunFam" id="3.40.50.80:FF:000011">
    <property type="entry name" value="Sulfite reductase flavoprotein component"/>
    <property type="match status" value="1"/>
</dbReference>
<evidence type="ECO:0000256" key="12">
    <source>
        <dbReference type="ARBA" id="ARBA00022982"/>
    </source>
</evidence>
<keyword evidence="10" id="KW-0274">FAD</keyword>
<dbReference type="Pfam" id="PF00175">
    <property type="entry name" value="NAD_binding_1"/>
    <property type="match status" value="1"/>
</dbReference>
<dbReference type="GO" id="GO:0010181">
    <property type="term" value="F:FMN binding"/>
    <property type="evidence" value="ECO:0007669"/>
    <property type="project" value="TreeGrafter"/>
</dbReference>
<feature type="domain" description="FAD-binding FR-type" evidence="18">
    <location>
        <begin position="662"/>
        <end position="893"/>
    </location>
</feature>
<dbReference type="InterPro" id="IPR017927">
    <property type="entry name" value="FAD-bd_FR_type"/>
</dbReference>
<dbReference type="CDD" id="cd06207">
    <property type="entry name" value="CyPoR_like"/>
    <property type="match status" value="1"/>
</dbReference>
<evidence type="ECO:0000256" key="13">
    <source>
        <dbReference type="ARBA" id="ARBA00023002"/>
    </source>
</evidence>
<keyword evidence="6" id="KW-0004">4Fe-4S</keyword>
<evidence type="ECO:0000256" key="17">
    <source>
        <dbReference type="ARBA" id="ARBA00059320"/>
    </source>
</evidence>
<accession>R4XIQ1</accession>
<comment type="cofactor">
    <cofactor evidence="2">
        <name>FAD</name>
        <dbReference type="ChEBI" id="CHEBI:57692"/>
    </cofactor>
</comment>
<evidence type="ECO:0000259" key="18">
    <source>
        <dbReference type="PROSITE" id="PS51384"/>
    </source>
</evidence>
<dbReference type="EMBL" id="CAHR02000229">
    <property type="protein sequence ID" value="CCG84379.1"/>
    <property type="molecule type" value="Genomic_DNA"/>
</dbReference>
<keyword evidence="14" id="KW-0408">Iron</keyword>
<dbReference type="SUPFAM" id="SSF52343">
    <property type="entry name" value="Ferredoxin reductase-like, C-terminal NADP-linked domain"/>
    <property type="match status" value="1"/>
</dbReference>
<evidence type="ECO:0000256" key="3">
    <source>
        <dbReference type="ARBA" id="ARBA00004774"/>
    </source>
</evidence>
<comment type="caution">
    <text evidence="19">The sequence shown here is derived from an EMBL/GenBank/DDBJ whole genome shotgun (WGS) entry which is preliminary data.</text>
</comment>
<protein>
    <recommendedName>
        <fullName evidence="4">assimilatory sulfite reductase (NADPH)</fullName>
        <ecNumber evidence="4">1.8.1.2</ecNumber>
    </recommendedName>
</protein>
<dbReference type="FunFam" id="3.40.50.920:FF:000007">
    <property type="entry name" value="Pyruvate:ferredoxin (Flavodoxin) oxidoreductase"/>
    <property type="match status" value="1"/>
</dbReference>